<sequence length="426" mass="45951">MWTLRRKFLAVPVAAAILSLSVHMASADEVGKIRITAASSDLNAMWVELAKEFERTHPGIKVELDNSNRSYDDLVQATLRDALTNSLPDVSFQGANRLRTYTDRNLAVPLGQFLDNDSSDSRKALSPAVAEIGAFKGDTYALGFGVAVPTVFYNLDLIARADGNPKNPPSSWEDILAIGKKITDLSDGNVGTIFQYDSADFFWDALLFSQGAGMMNAEETKITFNGPEGLKALEIIKAIGESGQAAVDMSKDQARAAFAAGKVGIIFDSNSNLPRFEESSAGHFDMAVGGFPLLSPEGKLPAAGSIALMFATDPNQQKLAWEFLKFAAGPIGQKIVATKSGWLPANDYALRDSKELQDHFARNPHYKPTLDQVAALKGWYAFPGDNALKVTQTIVDGMRAVITLKASPEDALADMSAKARKLLSVN</sequence>
<accession>A0ACD4CVA8</accession>
<keyword evidence="1" id="KW-0614">Plasmid</keyword>
<geneLocation type="plasmid" evidence="1 2">
    <name>p_unnamed3</name>
</geneLocation>
<evidence type="ECO:0000313" key="2">
    <source>
        <dbReference type="Proteomes" id="UP001061991"/>
    </source>
</evidence>
<organism evidence="1 2">
    <name type="scientific">Phyllobacterium zundukense</name>
    <dbReference type="NCBI Taxonomy" id="1867719"/>
    <lineage>
        <taxon>Bacteria</taxon>
        <taxon>Pseudomonadati</taxon>
        <taxon>Pseudomonadota</taxon>
        <taxon>Alphaproteobacteria</taxon>
        <taxon>Hyphomicrobiales</taxon>
        <taxon>Phyllobacteriaceae</taxon>
        <taxon>Phyllobacterium</taxon>
    </lineage>
</organism>
<gene>
    <name evidence="1" type="ORF">N8E88_04045</name>
</gene>
<protein>
    <submittedName>
        <fullName evidence="1">ABC transporter substrate-binding protein</fullName>
    </submittedName>
</protein>
<reference evidence="1" key="1">
    <citation type="submission" date="2022-09" db="EMBL/GenBank/DDBJ databases">
        <title>Interaction between co-microsymbionts with complementary sets of symbiotic genes in legume-rhizobium systems.</title>
        <authorList>
            <person name="Safronova V."/>
            <person name="Sazanova A."/>
            <person name="Afonin A."/>
            <person name="Chirak E."/>
        </authorList>
    </citation>
    <scope>NUCLEOTIDE SEQUENCE</scope>
    <source>
        <strain evidence="1">A18/3m</strain>
    </source>
</reference>
<proteinExistence type="predicted"/>
<dbReference type="Proteomes" id="UP001061991">
    <property type="component" value="Plasmid p_unnamed3"/>
</dbReference>
<dbReference type="EMBL" id="CP104970">
    <property type="protein sequence ID" value="UXN57514.1"/>
    <property type="molecule type" value="Genomic_DNA"/>
</dbReference>
<name>A0ACD4CVA8_9HYPH</name>
<keyword evidence="2" id="KW-1185">Reference proteome</keyword>
<evidence type="ECO:0000313" key="1">
    <source>
        <dbReference type="EMBL" id="UXN57514.1"/>
    </source>
</evidence>